<dbReference type="PROSITE" id="PS50067">
    <property type="entry name" value="KINESIN_MOTOR_2"/>
    <property type="match status" value="1"/>
</dbReference>
<feature type="compositionally biased region" description="Polar residues" evidence="9">
    <location>
        <begin position="110"/>
        <end position="125"/>
    </location>
</feature>
<feature type="compositionally biased region" description="Low complexity" evidence="9">
    <location>
        <begin position="126"/>
        <end position="141"/>
    </location>
</feature>
<dbReference type="SUPFAM" id="SSF52540">
    <property type="entry name" value="P-loop containing nucleoside triphosphate hydrolases"/>
    <property type="match status" value="1"/>
</dbReference>
<reference evidence="11 12" key="1">
    <citation type="journal article" date="2024" name="Commun. Biol.">
        <title>Comparative genomic analysis of thermophilic fungi reveals convergent evolutionary adaptations and gene losses.</title>
        <authorList>
            <person name="Steindorff A.S."/>
            <person name="Aguilar-Pontes M.V."/>
            <person name="Robinson A.J."/>
            <person name="Andreopoulos B."/>
            <person name="LaButti K."/>
            <person name="Kuo A."/>
            <person name="Mondo S."/>
            <person name="Riley R."/>
            <person name="Otillar R."/>
            <person name="Haridas S."/>
            <person name="Lipzen A."/>
            <person name="Grimwood J."/>
            <person name="Schmutz J."/>
            <person name="Clum A."/>
            <person name="Reid I.D."/>
            <person name="Moisan M.C."/>
            <person name="Butler G."/>
            <person name="Nguyen T.T.M."/>
            <person name="Dewar K."/>
            <person name="Conant G."/>
            <person name="Drula E."/>
            <person name="Henrissat B."/>
            <person name="Hansel C."/>
            <person name="Singer S."/>
            <person name="Hutchinson M.I."/>
            <person name="de Vries R.P."/>
            <person name="Natvig D.O."/>
            <person name="Powell A.J."/>
            <person name="Tsang A."/>
            <person name="Grigoriev I.V."/>
        </authorList>
    </citation>
    <scope>NUCLEOTIDE SEQUENCE [LARGE SCALE GENOMIC DNA]</scope>
    <source>
        <strain evidence="11 12">ATCC 24622</strain>
    </source>
</reference>
<dbReference type="PROSITE" id="PS00411">
    <property type="entry name" value="KINESIN_MOTOR_1"/>
    <property type="match status" value="1"/>
</dbReference>
<comment type="caution">
    <text evidence="11">The sequence shown here is derived from an EMBL/GenBank/DDBJ whole genome shotgun (WGS) entry which is preliminary data.</text>
</comment>
<protein>
    <recommendedName>
        <fullName evidence="7">Kinesin-like protein</fullName>
    </recommendedName>
</protein>
<feature type="region of interest" description="Disordered" evidence="9">
    <location>
        <begin position="1"/>
        <end position="67"/>
    </location>
</feature>
<keyword evidence="5 6" id="KW-0505">Motor protein</keyword>
<name>A0ABR3XI48_9PEZI</name>
<dbReference type="Gene3D" id="3.40.850.10">
    <property type="entry name" value="Kinesin motor domain"/>
    <property type="match status" value="1"/>
</dbReference>
<keyword evidence="12" id="KW-1185">Reference proteome</keyword>
<dbReference type="PANTHER" id="PTHR47972">
    <property type="entry name" value="KINESIN-LIKE PROTEIN KLP-3"/>
    <property type="match status" value="1"/>
</dbReference>
<feature type="compositionally biased region" description="Low complexity" evidence="9">
    <location>
        <begin position="89"/>
        <end position="109"/>
    </location>
</feature>
<evidence type="ECO:0000256" key="5">
    <source>
        <dbReference type="ARBA" id="ARBA00023175"/>
    </source>
</evidence>
<dbReference type="PRINTS" id="PR00380">
    <property type="entry name" value="KINESINHEAVY"/>
</dbReference>
<dbReference type="InterPro" id="IPR027417">
    <property type="entry name" value="P-loop_NTPase"/>
</dbReference>
<keyword evidence="4 6" id="KW-0067">ATP-binding</keyword>
<dbReference type="SMART" id="SM00129">
    <property type="entry name" value="KISc"/>
    <property type="match status" value="1"/>
</dbReference>
<evidence type="ECO:0000256" key="2">
    <source>
        <dbReference type="ARBA" id="ARBA00022701"/>
    </source>
</evidence>
<sequence>MDKSENSSFRQSGMSGLRPPTRYVGTPVLNEISESQSNARAYVSAMPLPQKGMKRPLPGASQPDAKRKPIVGTSMATLSASNLPRHAASSSVSLRPPSSTSQLSSATSTIRPPSRSQSVAAFHQSTNGRPRANTTRTRPTTSMGNRTGEGKTDTGKQSQNAWDVDERLQQVESQFNHFRSIMDVSLTDKKALEDAVDLAKNRVNELQRERERIEDKISQLQDEVHSLRQENQSLMLDLESERRKHKYDLEDRAREHRNEVDQIRRELSDETERLQRTHREALEALDRHHRVELEDERKSKAREMEDLKARLGSAQQDLNASLEGKDSEIRSMRLEMEELRSQLQIEKSLRSSLQQQIAEISATSLALEDRNRALRAQIDFLESDSKQQSDSFASMESRLQEALRAAEEARQKLIKEETERRILFNKYQELKGNIRVMCRVRPVLDSSEGDPAKITFPDSKTSSQIDVMGPEEKSSLGNVSRKTIPFEFDRVFSPEVHNEEVFAEISQLVQSALDGYNVCIFCYGQTGSGKTYTMSSADGMIPRATHMIYDTVTKLREKSWTYTMEGSFVEVYNEELRDLLTPAREGGSADKDGKKKLEIRHDEVRKQTTVTNCKSVILDSADTVEAMLRQAQSNRSVASTKANERSSRSHSVFILRLAGHNAATGERCEGTLNLVDLAGSERLQHSGAEGERMKETQSINKSLACLGDVIEALGRGSAHVPYRNSKLTHLLQFSLGGNSKTLMFVMVSPLEAHLKETLTSLRFATKVHNTHIGTAKSTKKIKE</sequence>
<feature type="binding site" evidence="6">
    <location>
        <begin position="524"/>
        <end position="531"/>
    </location>
    <ligand>
        <name>ATP</name>
        <dbReference type="ChEBI" id="CHEBI:30616"/>
    </ligand>
</feature>
<feature type="domain" description="Kinesin motor" evidence="10">
    <location>
        <begin position="433"/>
        <end position="770"/>
    </location>
</feature>
<dbReference type="CDD" id="cd01366">
    <property type="entry name" value="KISc_C_terminal"/>
    <property type="match status" value="1"/>
</dbReference>
<evidence type="ECO:0000259" key="10">
    <source>
        <dbReference type="PROSITE" id="PS50067"/>
    </source>
</evidence>
<evidence type="ECO:0000256" key="9">
    <source>
        <dbReference type="SAM" id="MobiDB-lite"/>
    </source>
</evidence>
<dbReference type="InterPro" id="IPR027640">
    <property type="entry name" value="Kinesin-like_fam"/>
</dbReference>
<evidence type="ECO:0000256" key="7">
    <source>
        <dbReference type="RuleBase" id="RU000394"/>
    </source>
</evidence>
<keyword evidence="8" id="KW-0175">Coiled coil</keyword>
<dbReference type="InterPro" id="IPR019821">
    <property type="entry name" value="Kinesin_motor_CS"/>
</dbReference>
<dbReference type="InterPro" id="IPR001752">
    <property type="entry name" value="Kinesin_motor_dom"/>
</dbReference>
<proteinExistence type="inferred from homology"/>
<evidence type="ECO:0000256" key="1">
    <source>
        <dbReference type="ARBA" id="ARBA00010899"/>
    </source>
</evidence>
<dbReference type="PANTHER" id="PTHR47972:SF45">
    <property type="entry name" value="PROTEIN CLARET SEGREGATIONAL"/>
    <property type="match status" value="1"/>
</dbReference>
<dbReference type="EMBL" id="JAZHXJ010000095">
    <property type="protein sequence ID" value="KAL1875278.1"/>
    <property type="molecule type" value="Genomic_DNA"/>
</dbReference>
<evidence type="ECO:0000256" key="8">
    <source>
        <dbReference type="SAM" id="Coils"/>
    </source>
</evidence>
<keyword evidence="2 7" id="KW-0493">Microtubule</keyword>
<dbReference type="Pfam" id="PF00225">
    <property type="entry name" value="Kinesin"/>
    <property type="match status" value="1"/>
</dbReference>
<feature type="coiled-coil region" evidence="8">
    <location>
        <begin position="189"/>
        <end position="426"/>
    </location>
</feature>
<accession>A0ABR3XI48</accession>
<evidence type="ECO:0000256" key="3">
    <source>
        <dbReference type="ARBA" id="ARBA00022741"/>
    </source>
</evidence>
<evidence type="ECO:0000256" key="6">
    <source>
        <dbReference type="PROSITE-ProRule" id="PRU00283"/>
    </source>
</evidence>
<dbReference type="Proteomes" id="UP001586593">
    <property type="component" value="Unassembled WGS sequence"/>
</dbReference>
<feature type="region of interest" description="Disordered" evidence="9">
    <location>
        <begin position="451"/>
        <end position="476"/>
    </location>
</feature>
<gene>
    <name evidence="11" type="ORF">VTK73DRAFT_10234</name>
</gene>
<evidence type="ECO:0000313" key="12">
    <source>
        <dbReference type="Proteomes" id="UP001586593"/>
    </source>
</evidence>
<comment type="similarity">
    <text evidence="1">Belongs to the TRAFAC class myosin-kinesin ATPase superfamily. Kinesin family. KIN-14 subfamily.</text>
</comment>
<evidence type="ECO:0000313" key="11">
    <source>
        <dbReference type="EMBL" id="KAL1875278.1"/>
    </source>
</evidence>
<feature type="compositionally biased region" description="Polar residues" evidence="9">
    <location>
        <begin position="1"/>
        <end position="14"/>
    </location>
</feature>
<keyword evidence="3 6" id="KW-0547">Nucleotide-binding</keyword>
<evidence type="ECO:0000256" key="4">
    <source>
        <dbReference type="ARBA" id="ARBA00022840"/>
    </source>
</evidence>
<feature type="region of interest" description="Disordered" evidence="9">
    <location>
        <begin position="80"/>
        <end position="160"/>
    </location>
</feature>
<dbReference type="InterPro" id="IPR036961">
    <property type="entry name" value="Kinesin_motor_dom_sf"/>
</dbReference>
<organism evidence="11 12">
    <name type="scientific">Phialemonium thermophilum</name>
    <dbReference type="NCBI Taxonomy" id="223376"/>
    <lineage>
        <taxon>Eukaryota</taxon>
        <taxon>Fungi</taxon>
        <taxon>Dikarya</taxon>
        <taxon>Ascomycota</taxon>
        <taxon>Pezizomycotina</taxon>
        <taxon>Sordariomycetes</taxon>
        <taxon>Sordariomycetidae</taxon>
        <taxon>Cephalothecales</taxon>
        <taxon>Cephalothecaceae</taxon>
        <taxon>Phialemonium</taxon>
    </lineage>
</organism>